<comment type="caution">
    <text evidence="2">The sequence shown here is derived from an EMBL/GenBank/DDBJ whole genome shotgun (WGS) entry which is preliminary data.</text>
</comment>
<evidence type="ECO:0000313" key="3">
    <source>
        <dbReference type="Proteomes" id="UP000317243"/>
    </source>
</evidence>
<gene>
    <name evidence="2" type="ORF">KOR42_34000</name>
</gene>
<dbReference type="EMBL" id="SIHI01000011">
    <property type="protein sequence ID" value="TWT51713.1"/>
    <property type="molecule type" value="Genomic_DNA"/>
</dbReference>
<organism evidence="2 3">
    <name type="scientific">Thalassoglobus neptunius</name>
    <dbReference type="NCBI Taxonomy" id="1938619"/>
    <lineage>
        <taxon>Bacteria</taxon>
        <taxon>Pseudomonadati</taxon>
        <taxon>Planctomycetota</taxon>
        <taxon>Planctomycetia</taxon>
        <taxon>Planctomycetales</taxon>
        <taxon>Planctomycetaceae</taxon>
        <taxon>Thalassoglobus</taxon>
    </lineage>
</organism>
<dbReference type="AlphaFoldDB" id="A0A5C5WNW8"/>
<protein>
    <submittedName>
        <fullName evidence="2">Uncharacterized protein</fullName>
    </submittedName>
</protein>
<accession>A0A5C5WNW8</accession>
<dbReference type="Proteomes" id="UP000317243">
    <property type="component" value="Unassembled WGS sequence"/>
</dbReference>
<proteinExistence type="predicted"/>
<dbReference type="RefSeq" id="WP_146510857.1">
    <property type="nucleotide sequence ID" value="NZ_SIHI01000011.1"/>
</dbReference>
<feature type="coiled-coil region" evidence="1">
    <location>
        <begin position="119"/>
        <end position="153"/>
    </location>
</feature>
<keyword evidence="1" id="KW-0175">Coiled coil</keyword>
<sequence length="218" mass="24848">MPHPKISGFITRASAQRKFNRSKASFIRDVDLAFERKDSEFLSHFRVGLNDGSELAGEEATKARLHELQSRQPRWYIELKFLESGYWQSPDTLEEAEPSKSNDSVQTSSEASFELRHQLDLAEQQIATQDKTIHRLEDDKTFLQNELENRRGEIDKLRGFFESVGDAADSTAKLRSGAQGDHNVVDSPQNLTANSKKGSITRQYLPTFHKFLSKFRSA</sequence>
<keyword evidence="3" id="KW-1185">Reference proteome</keyword>
<evidence type="ECO:0000313" key="2">
    <source>
        <dbReference type="EMBL" id="TWT51713.1"/>
    </source>
</evidence>
<reference evidence="2 3" key="1">
    <citation type="submission" date="2019-02" db="EMBL/GenBank/DDBJ databases">
        <title>Deep-cultivation of Planctomycetes and their phenomic and genomic characterization uncovers novel biology.</title>
        <authorList>
            <person name="Wiegand S."/>
            <person name="Jogler M."/>
            <person name="Boedeker C."/>
            <person name="Pinto D."/>
            <person name="Vollmers J."/>
            <person name="Rivas-Marin E."/>
            <person name="Kohn T."/>
            <person name="Peeters S.H."/>
            <person name="Heuer A."/>
            <person name="Rast P."/>
            <person name="Oberbeckmann S."/>
            <person name="Bunk B."/>
            <person name="Jeske O."/>
            <person name="Meyerdierks A."/>
            <person name="Storesund J.E."/>
            <person name="Kallscheuer N."/>
            <person name="Luecker S."/>
            <person name="Lage O.M."/>
            <person name="Pohl T."/>
            <person name="Merkel B.J."/>
            <person name="Hornburger P."/>
            <person name="Mueller R.-W."/>
            <person name="Bruemmer F."/>
            <person name="Labrenz M."/>
            <person name="Spormann A.M."/>
            <person name="Op Den Camp H."/>
            <person name="Overmann J."/>
            <person name="Amann R."/>
            <person name="Jetten M.S.M."/>
            <person name="Mascher T."/>
            <person name="Medema M.H."/>
            <person name="Devos D.P."/>
            <person name="Kaster A.-K."/>
            <person name="Ovreas L."/>
            <person name="Rohde M."/>
            <person name="Galperin M.Y."/>
            <person name="Jogler C."/>
        </authorList>
    </citation>
    <scope>NUCLEOTIDE SEQUENCE [LARGE SCALE GENOMIC DNA]</scope>
    <source>
        <strain evidence="2 3">KOR42</strain>
    </source>
</reference>
<evidence type="ECO:0000256" key="1">
    <source>
        <dbReference type="SAM" id="Coils"/>
    </source>
</evidence>
<name>A0A5C5WNW8_9PLAN</name>
<dbReference type="OrthoDB" id="274897at2"/>